<protein>
    <submittedName>
        <fullName evidence="15">TonB-dependent receptor plug domain-containing protein</fullName>
    </submittedName>
</protein>
<comment type="caution">
    <text evidence="15">The sequence shown here is derived from an EMBL/GenBank/DDBJ whole genome shotgun (WGS) entry which is preliminary data.</text>
</comment>
<dbReference type="InterPro" id="IPR037066">
    <property type="entry name" value="Plug_dom_sf"/>
</dbReference>
<evidence type="ECO:0000256" key="2">
    <source>
        <dbReference type="ARBA" id="ARBA00022448"/>
    </source>
</evidence>
<keyword evidence="16" id="KW-1185">Reference proteome</keyword>
<evidence type="ECO:0000256" key="7">
    <source>
        <dbReference type="ARBA" id="ARBA00023136"/>
    </source>
</evidence>
<proteinExistence type="inferred from homology"/>
<accession>A0ABV7ND91</accession>
<dbReference type="PROSITE" id="PS52016">
    <property type="entry name" value="TONB_DEPENDENT_REC_3"/>
    <property type="match status" value="1"/>
</dbReference>
<keyword evidence="6 11" id="KW-0798">TonB box</keyword>
<feature type="chain" id="PRO_5045534167" evidence="12">
    <location>
        <begin position="20"/>
        <end position="670"/>
    </location>
</feature>
<evidence type="ECO:0000256" key="3">
    <source>
        <dbReference type="ARBA" id="ARBA00022452"/>
    </source>
</evidence>
<evidence type="ECO:0000256" key="5">
    <source>
        <dbReference type="ARBA" id="ARBA00022729"/>
    </source>
</evidence>
<organism evidence="15 16">
    <name type="scientific">Sphingobium rhizovicinum</name>
    <dbReference type="NCBI Taxonomy" id="432308"/>
    <lineage>
        <taxon>Bacteria</taxon>
        <taxon>Pseudomonadati</taxon>
        <taxon>Pseudomonadota</taxon>
        <taxon>Alphaproteobacteria</taxon>
        <taxon>Sphingomonadales</taxon>
        <taxon>Sphingomonadaceae</taxon>
        <taxon>Sphingobium</taxon>
    </lineage>
</organism>
<feature type="domain" description="TonB-dependent receptor plug" evidence="14">
    <location>
        <begin position="51"/>
        <end position="155"/>
    </location>
</feature>
<comment type="subcellular location">
    <subcellularLocation>
        <location evidence="1 10">Cell outer membrane</location>
        <topology evidence="1 10">Multi-pass membrane protein</topology>
    </subcellularLocation>
</comment>
<keyword evidence="2 10" id="KW-0813">Transport</keyword>
<dbReference type="InterPro" id="IPR036942">
    <property type="entry name" value="Beta-barrel_TonB_sf"/>
</dbReference>
<keyword evidence="9 10" id="KW-0998">Cell outer membrane</keyword>
<dbReference type="Gene3D" id="2.170.130.10">
    <property type="entry name" value="TonB-dependent receptor, plug domain"/>
    <property type="match status" value="1"/>
</dbReference>
<comment type="similarity">
    <text evidence="10 11">Belongs to the TonB-dependent receptor family.</text>
</comment>
<reference evidence="16" key="1">
    <citation type="journal article" date="2019" name="Int. J. Syst. Evol. Microbiol.">
        <title>The Global Catalogue of Microorganisms (GCM) 10K type strain sequencing project: providing services to taxonomists for standard genome sequencing and annotation.</title>
        <authorList>
            <consortium name="The Broad Institute Genomics Platform"/>
            <consortium name="The Broad Institute Genome Sequencing Center for Infectious Disease"/>
            <person name="Wu L."/>
            <person name="Ma J."/>
        </authorList>
    </citation>
    <scope>NUCLEOTIDE SEQUENCE [LARGE SCALE GENOMIC DNA]</scope>
    <source>
        <strain evidence="16">CCM 7491</strain>
    </source>
</reference>
<dbReference type="Proteomes" id="UP001595681">
    <property type="component" value="Unassembled WGS sequence"/>
</dbReference>
<evidence type="ECO:0000256" key="12">
    <source>
        <dbReference type="SAM" id="SignalP"/>
    </source>
</evidence>
<gene>
    <name evidence="15" type="ORF">ACFOKF_02595</name>
</gene>
<dbReference type="CDD" id="cd01347">
    <property type="entry name" value="ligand_gated_channel"/>
    <property type="match status" value="1"/>
</dbReference>
<sequence length="670" mass="71014">MKRYFLPAVLLTVPTIALAQAPEEAAGDSTIIVTGAGLALPPGTPAYGSVVIDRQRLLDSASGRIESVLGDVAGFQQFRRSDSRSSNPSNQGATLRALGGNASSRTLMLLDGVPVADPFFGYIPFSALAPDRLSVVRVTRGGGIGAFGSGAVAGTIEMASATRDQLPDFSASALYGSRDATELSAGLTQDLGGGYVSLSGRWDRGDGFQTTPKDQRVAATVPAAYDGWSTNVRAVAPISATSELQFRATLFEDNRTLRFAGADSMSQGQDASIRYINRGPWQVDALAYIQARNFSNIVISSSSFRKSLDQRNTPSTGIGGKIELRPPVGDAHMLRLGVDTRFATGDMYEDAYNANVAANPRTFLRHAGGDQWTTGFFVEDDWTIGDLVLTGGGRADRWSIRNGFYHQVSATTGATTGSDYADRSDWEFSGRVGALYQASDAIALRASAYSGFRLPTLNELYRPFVVFPITTRANDALTPEKLKGAEAGIDLTPAKGVTLSATAFYNRLDDAIANVTIDATTRQRRNVNRIVAKGVELTAAARLGDITLSASYAYSHSRVDAPGAAFDGLRPAQTPSHAASATIAYAPASGPTLSTTLRYVAKQYEDDLQSDVLPDALTLDAIARLPIGHGVSIVARGENLFDETVVTRNAGGSMDLGTPRTLWIGVSFGG</sequence>
<feature type="domain" description="TonB-dependent receptor-like beta-barrel" evidence="13">
    <location>
        <begin position="181"/>
        <end position="640"/>
    </location>
</feature>
<keyword evidence="3 10" id="KW-1134">Transmembrane beta strand</keyword>
<feature type="signal peptide" evidence="12">
    <location>
        <begin position="1"/>
        <end position="19"/>
    </location>
</feature>
<evidence type="ECO:0000313" key="15">
    <source>
        <dbReference type="EMBL" id="MFC3440096.1"/>
    </source>
</evidence>
<keyword evidence="4 10" id="KW-0812">Transmembrane</keyword>
<evidence type="ECO:0000256" key="1">
    <source>
        <dbReference type="ARBA" id="ARBA00004571"/>
    </source>
</evidence>
<keyword evidence="8 15" id="KW-0675">Receptor</keyword>
<keyword evidence="5 12" id="KW-0732">Signal</keyword>
<dbReference type="PANTHER" id="PTHR30069:SF29">
    <property type="entry name" value="HEMOGLOBIN AND HEMOGLOBIN-HAPTOGLOBIN-BINDING PROTEIN 1-RELATED"/>
    <property type="match status" value="1"/>
</dbReference>
<dbReference type="SUPFAM" id="SSF56935">
    <property type="entry name" value="Porins"/>
    <property type="match status" value="1"/>
</dbReference>
<name>A0ABV7ND91_9SPHN</name>
<evidence type="ECO:0000256" key="6">
    <source>
        <dbReference type="ARBA" id="ARBA00023077"/>
    </source>
</evidence>
<dbReference type="Pfam" id="PF00593">
    <property type="entry name" value="TonB_dep_Rec_b-barrel"/>
    <property type="match status" value="1"/>
</dbReference>
<dbReference type="InterPro" id="IPR039426">
    <property type="entry name" value="TonB-dep_rcpt-like"/>
</dbReference>
<evidence type="ECO:0000256" key="8">
    <source>
        <dbReference type="ARBA" id="ARBA00023170"/>
    </source>
</evidence>
<dbReference type="RefSeq" id="WP_380792844.1">
    <property type="nucleotide sequence ID" value="NZ_JBHRVU010000004.1"/>
</dbReference>
<evidence type="ECO:0000256" key="10">
    <source>
        <dbReference type="PROSITE-ProRule" id="PRU01360"/>
    </source>
</evidence>
<dbReference type="Gene3D" id="2.40.170.20">
    <property type="entry name" value="TonB-dependent receptor, beta-barrel domain"/>
    <property type="match status" value="1"/>
</dbReference>
<evidence type="ECO:0000256" key="11">
    <source>
        <dbReference type="RuleBase" id="RU003357"/>
    </source>
</evidence>
<dbReference type="InterPro" id="IPR000531">
    <property type="entry name" value="Beta-barrel_TonB"/>
</dbReference>
<evidence type="ECO:0000256" key="9">
    <source>
        <dbReference type="ARBA" id="ARBA00023237"/>
    </source>
</evidence>
<dbReference type="Pfam" id="PF07715">
    <property type="entry name" value="Plug"/>
    <property type="match status" value="1"/>
</dbReference>
<dbReference type="PANTHER" id="PTHR30069">
    <property type="entry name" value="TONB-DEPENDENT OUTER MEMBRANE RECEPTOR"/>
    <property type="match status" value="1"/>
</dbReference>
<dbReference type="InterPro" id="IPR012910">
    <property type="entry name" value="Plug_dom"/>
</dbReference>
<dbReference type="EMBL" id="JBHRVU010000004">
    <property type="protein sequence ID" value="MFC3440096.1"/>
    <property type="molecule type" value="Genomic_DNA"/>
</dbReference>
<evidence type="ECO:0000259" key="14">
    <source>
        <dbReference type="Pfam" id="PF07715"/>
    </source>
</evidence>
<evidence type="ECO:0000259" key="13">
    <source>
        <dbReference type="Pfam" id="PF00593"/>
    </source>
</evidence>
<keyword evidence="7 10" id="KW-0472">Membrane</keyword>
<evidence type="ECO:0000313" key="16">
    <source>
        <dbReference type="Proteomes" id="UP001595681"/>
    </source>
</evidence>
<evidence type="ECO:0000256" key="4">
    <source>
        <dbReference type="ARBA" id="ARBA00022692"/>
    </source>
</evidence>